<dbReference type="AlphaFoldDB" id="A0A538TW69"/>
<protein>
    <recommendedName>
        <fullName evidence="4">CHRD domain-containing protein</fullName>
    </recommendedName>
</protein>
<evidence type="ECO:0008006" key="4">
    <source>
        <dbReference type="Google" id="ProtNLM"/>
    </source>
</evidence>
<sequence length="134" mass="13991">MRRLVTASLAVVILGIAGMALAASDRHVKADLAPLASSGISGTVDKSEQLSGTMIRLQVKGLQPGVDYISTFYQNHNCETEAATPQNVVASFKANPAGIAIVTAKLATQFDQIGSVSVRLRSDQTVQACGSFAQ</sequence>
<evidence type="ECO:0000256" key="1">
    <source>
        <dbReference type="SAM" id="SignalP"/>
    </source>
</evidence>
<evidence type="ECO:0000313" key="2">
    <source>
        <dbReference type="EMBL" id="TMQ67877.1"/>
    </source>
</evidence>
<evidence type="ECO:0000313" key="3">
    <source>
        <dbReference type="Proteomes" id="UP000316609"/>
    </source>
</evidence>
<reference evidence="2 3" key="1">
    <citation type="journal article" date="2019" name="Nat. Microbiol.">
        <title>Mediterranean grassland soil C-N compound turnover is dependent on rainfall and depth, and is mediated by genomically divergent microorganisms.</title>
        <authorList>
            <person name="Diamond S."/>
            <person name="Andeer P.F."/>
            <person name="Li Z."/>
            <person name="Crits-Christoph A."/>
            <person name="Burstein D."/>
            <person name="Anantharaman K."/>
            <person name="Lane K.R."/>
            <person name="Thomas B.C."/>
            <person name="Pan C."/>
            <person name="Northen T.R."/>
            <person name="Banfield J.F."/>
        </authorList>
    </citation>
    <scope>NUCLEOTIDE SEQUENCE [LARGE SCALE GENOMIC DNA]</scope>
    <source>
        <strain evidence="2">WS_8</strain>
    </source>
</reference>
<name>A0A538TW69_UNCEI</name>
<feature type="signal peptide" evidence="1">
    <location>
        <begin position="1"/>
        <end position="22"/>
    </location>
</feature>
<organism evidence="2 3">
    <name type="scientific">Eiseniibacteriota bacterium</name>
    <dbReference type="NCBI Taxonomy" id="2212470"/>
    <lineage>
        <taxon>Bacteria</taxon>
        <taxon>Candidatus Eiseniibacteriota</taxon>
    </lineage>
</organism>
<feature type="chain" id="PRO_5022156182" description="CHRD domain-containing protein" evidence="1">
    <location>
        <begin position="23"/>
        <end position="134"/>
    </location>
</feature>
<comment type="caution">
    <text evidence="2">The sequence shown here is derived from an EMBL/GenBank/DDBJ whole genome shotgun (WGS) entry which is preliminary data.</text>
</comment>
<accession>A0A538TW69</accession>
<dbReference type="EMBL" id="VBOY01000026">
    <property type="protein sequence ID" value="TMQ67877.1"/>
    <property type="molecule type" value="Genomic_DNA"/>
</dbReference>
<keyword evidence="1" id="KW-0732">Signal</keyword>
<proteinExistence type="predicted"/>
<dbReference type="Proteomes" id="UP000316609">
    <property type="component" value="Unassembled WGS sequence"/>
</dbReference>
<gene>
    <name evidence="2" type="ORF">E6K78_03240</name>
</gene>